<dbReference type="AlphaFoldDB" id="A0A7S4GHV3"/>
<dbReference type="InterPro" id="IPR011990">
    <property type="entry name" value="TPR-like_helical_dom_sf"/>
</dbReference>
<feature type="chain" id="PRO_5031312690" description="MalT-like TPR region domain-containing protein" evidence="1">
    <location>
        <begin position="20"/>
        <end position="432"/>
    </location>
</feature>
<protein>
    <recommendedName>
        <fullName evidence="3">MalT-like TPR region domain-containing protein</fullName>
    </recommendedName>
</protein>
<dbReference type="EMBL" id="HBJA01142126">
    <property type="protein sequence ID" value="CAE0837577.1"/>
    <property type="molecule type" value="Transcribed_RNA"/>
</dbReference>
<name>A0A7S4GHV3_9EUGL</name>
<reference evidence="2" key="1">
    <citation type="submission" date="2021-01" db="EMBL/GenBank/DDBJ databases">
        <authorList>
            <person name="Corre E."/>
            <person name="Pelletier E."/>
            <person name="Niang G."/>
            <person name="Scheremetjew M."/>
            <person name="Finn R."/>
            <person name="Kale V."/>
            <person name="Holt S."/>
            <person name="Cochrane G."/>
            <person name="Meng A."/>
            <person name="Brown T."/>
            <person name="Cohen L."/>
        </authorList>
    </citation>
    <scope>NUCLEOTIDE SEQUENCE</scope>
    <source>
        <strain evidence="2">CCMP1594</strain>
    </source>
</reference>
<evidence type="ECO:0000256" key="1">
    <source>
        <dbReference type="SAM" id="SignalP"/>
    </source>
</evidence>
<dbReference type="SUPFAM" id="SSF81901">
    <property type="entry name" value="HCP-like"/>
    <property type="match status" value="1"/>
</dbReference>
<dbReference type="Gene3D" id="1.25.40.10">
    <property type="entry name" value="Tetratricopeptide repeat domain"/>
    <property type="match status" value="2"/>
</dbReference>
<keyword evidence="1" id="KW-0732">Signal</keyword>
<evidence type="ECO:0008006" key="3">
    <source>
        <dbReference type="Google" id="ProtNLM"/>
    </source>
</evidence>
<proteinExistence type="predicted"/>
<feature type="signal peptide" evidence="1">
    <location>
        <begin position="1"/>
        <end position="19"/>
    </location>
</feature>
<gene>
    <name evidence="2" type="ORF">EGYM00163_LOCUS48949</name>
</gene>
<evidence type="ECO:0000313" key="2">
    <source>
        <dbReference type="EMBL" id="CAE0837577.1"/>
    </source>
</evidence>
<dbReference type="SUPFAM" id="SSF48452">
    <property type="entry name" value="TPR-like"/>
    <property type="match status" value="1"/>
</dbReference>
<organism evidence="2">
    <name type="scientific">Eutreptiella gymnastica</name>
    <dbReference type="NCBI Taxonomy" id="73025"/>
    <lineage>
        <taxon>Eukaryota</taxon>
        <taxon>Discoba</taxon>
        <taxon>Euglenozoa</taxon>
        <taxon>Euglenida</taxon>
        <taxon>Spirocuta</taxon>
        <taxon>Euglenophyceae</taxon>
        <taxon>Eutreptiales</taxon>
        <taxon>Eutreptiaceae</taxon>
        <taxon>Eutreptiella</taxon>
    </lineage>
</organism>
<sequence length="432" mass="48474">MCTSSLFLWLVLATLMVSANIMVPNEADSDELKDAKVTYRTAMQLEQGRGYEAALAKYKEALGAFEAAAGEHCSPEVATTKHNVANLYGVLGQSEDAATTHQAGYDCISQFVKSDAPRASTGLAKKTLLASTINMARSLAVTGDIQEASDYLDKAEQLAADKQVGDDPPFPVILTAYEALIERYISSKEWAQGKKLTLKMVKTSKRLAKKYKDASDKQVQMLQSRVAMACTYLGQFTTEMDEKALDPAMKWYSEADEIISEFDLPFEEWHTKLYFAMAMVLKDKKTNPDTMLEYLLRALEHCHKGSCKIRPMLLYHAASEAMKFKAKSKQKLARDYWQELKGIAHQDNGPESLEFADATERIGHIEANLKNMNKAEDHFVRARKIYHKLGKEKAVEAMDAALATIRGTREPKEPPIDFDDLTGQQFHPEKFW</sequence>
<accession>A0A7S4GHV3</accession>